<protein>
    <recommendedName>
        <fullName evidence="3">Head-to-tail connector protein</fullName>
    </recommendedName>
</protein>
<accession>A0A160DFY1</accession>
<dbReference type="EMBL" id="KU998249">
    <property type="protein sequence ID" value="ANA86956.1"/>
    <property type="molecule type" value="Genomic_DNA"/>
</dbReference>
<sequence>MIIVGDRVVNPNLCDHKANPPICNCYHDWRIHWGNVPKQGSIQPTLQTDGWVEVPIDEEDDDGTP</sequence>
<dbReference type="KEGG" id="vg:28378673"/>
<dbReference type="GeneID" id="28378673"/>
<evidence type="ECO:0008006" key="3">
    <source>
        <dbReference type="Google" id="ProtNLM"/>
    </source>
</evidence>
<gene>
    <name evidence="1" type="primary">21</name>
    <name evidence="1" type="ORF">PBI_SOUPS_21</name>
</gene>
<name>A0A160DFY1_9CAUD</name>
<dbReference type="OrthoDB" id="20861at10239"/>
<evidence type="ECO:0000313" key="1">
    <source>
        <dbReference type="EMBL" id="ANA86956.1"/>
    </source>
</evidence>
<organism evidence="1 2">
    <name type="scientific">Gordonia phage Soups</name>
    <dbReference type="NCBI Taxonomy" id="1838079"/>
    <lineage>
        <taxon>Viruses</taxon>
        <taxon>Duplodnaviria</taxon>
        <taxon>Heunggongvirae</taxon>
        <taxon>Uroviricota</taxon>
        <taxon>Caudoviricetes</taxon>
        <taxon>Soupsvirus</taxon>
        <taxon>Soupsvirus soups</taxon>
    </lineage>
</organism>
<dbReference type="Proteomes" id="UP000202160">
    <property type="component" value="Segment"/>
</dbReference>
<proteinExistence type="predicted"/>
<dbReference type="RefSeq" id="YP_009269319.1">
    <property type="nucleotide sequence ID" value="NC_030698.1"/>
</dbReference>
<reference evidence="1 2" key="1">
    <citation type="submission" date="2016-03" db="EMBL/GenBank/DDBJ databases">
        <authorList>
            <person name="Montgomery M.T."/>
            <person name="Guerrero C.A."/>
            <person name="Mavrich T.N."/>
            <person name="Pope W.H."/>
            <person name="Garlena R.A."/>
            <person name="Russell D.A."/>
            <person name="Jacobs-Sera D."/>
            <person name="Hendrix R.W."/>
            <person name="Hatfull G.F."/>
        </authorList>
    </citation>
    <scope>NUCLEOTIDE SEQUENCE [LARGE SCALE GENOMIC DNA]</scope>
</reference>
<keyword evidence="2" id="KW-1185">Reference proteome</keyword>
<evidence type="ECO:0000313" key="2">
    <source>
        <dbReference type="Proteomes" id="UP000202160"/>
    </source>
</evidence>